<reference evidence="2 3" key="1">
    <citation type="submission" date="2023-07" db="EMBL/GenBank/DDBJ databases">
        <title>Sorghum-associated microbial communities from plants grown in Nebraska, USA.</title>
        <authorList>
            <person name="Schachtman D."/>
        </authorList>
    </citation>
    <scope>NUCLEOTIDE SEQUENCE [LARGE SCALE GENOMIC DNA]</scope>
    <source>
        <strain evidence="2 3">BE198</strain>
    </source>
</reference>
<gene>
    <name evidence="2" type="ORF">J2X06_001577</name>
</gene>
<dbReference type="RefSeq" id="WP_310060560.1">
    <property type="nucleotide sequence ID" value="NZ_JAVDVY010000001.1"/>
</dbReference>
<evidence type="ECO:0000256" key="1">
    <source>
        <dbReference type="SAM" id="MobiDB-lite"/>
    </source>
</evidence>
<organism evidence="2 3">
    <name type="scientific">Lysobacter niastensis</name>
    <dbReference type="NCBI Taxonomy" id="380629"/>
    <lineage>
        <taxon>Bacteria</taxon>
        <taxon>Pseudomonadati</taxon>
        <taxon>Pseudomonadota</taxon>
        <taxon>Gammaproteobacteria</taxon>
        <taxon>Lysobacterales</taxon>
        <taxon>Lysobacteraceae</taxon>
        <taxon>Lysobacter</taxon>
    </lineage>
</organism>
<sequence length="142" mass="16459">MAGMRLAFVLELQRKARLCRDRMRRVIEQRRRAFAERDEMRGVDRIIGIERHQRAKAPQVATLRAIPRRIWFLARQSLEVEHHLDRPAVDRIEVHRYVGGILDARGDTANAAYVGHGRTRSEVRRCRSPAPGLQPRAALPVR</sequence>
<protein>
    <submittedName>
        <fullName evidence="2">Uncharacterized protein</fullName>
    </submittedName>
</protein>
<name>A0ABU1WA06_9GAMM</name>
<feature type="region of interest" description="Disordered" evidence="1">
    <location>
        <begin position="122"/>
        <end position="142"/>
    </location>
</feature>
<keyword evidence="3" id="KW-1185">Reference proteome</keyword>
<dbReference type="EMBL" id="JAVDVY010000001">
    <property type="protein sequence ID" value="MDR7134393.1"/>
    <property type="molecule type" value="Genomic_DNA"/>
</dbReference>
<accession>A0ABU1WA06</accession>
<proteinExistence type="predicted"/>
<evidence type="ECO:0000313" key="3">
    <source>
        <dbReference type="Proteomes" id="UP001251524"/>
    </source>
</evidence>
<dbReference type="Proteomes" id="UP001251524">
    <property type="component" value="Unassembled WGS sequence"/>
</dbReference>
<evidence type="ECO:0000313" key="2">
    <source>
        <dbReference type="EMBL" id="MDR7134393.1"/>
    </source>
</evidence>
<comment type="caution">
    <text evidence="2">The sequence shown here is derived from an EMBL/GenBank/DDBJ whole genome shotgun (WGS) entry which is preliminary data.</text>
</comment>